<dbReference type="PANTHER" id="PTHR23337">
    <property type="entry name" value="ZINC FINGER CW-TYPE COILED-COIL DOMAIN PROTEIN 1"/>
    <property type="match status" value="1"/>
</dbReference>
<evidence type="ECO:0000256" key="2">
    <source>
        <dbReference type="ARBA" id="ARBA00022723"/>
    </source>
</evidence>
<dbReference type="EMBL" id="UYRT01021271">
    <property type="protein sequence ID" value="VDK59847.1"/>
    <property type="molecule type" value="Genomic_DNA"/>
</dbReference>
<reference evidence="5 6" key="2">
    <citation type="submission" date="2018-11" db="EMBL/GenBank/DDBJ databases">
        <authorList>
            <consortium name="Pathogen Informatics"/>
        </authorList>
    </citation>
    <scope>NUCLEOTIDE SEQUENCE [LARGE SCALE GENOMIC DNA]</scope>
</reference>
<dbReference type="AlphaFoldDB" id="A0A183DGJ7"/>
<evidence type="ECO:0000313" key="7">
    <source>
        <dbReference type="WBParaSite" id="GPUH_0000784701-mRNA-1"/>
    </source>
</evidence>
<dbReference type="WBParaSite" id="GPUH_0000784701-mRNA-1">
    <property type="protein sequence ID" value="GPUH_0000784701-mRNA-1"/>
    <property type="gene ID" value="GPUH_0000784701"/>
</dbReference>
<accession>A0A183DGJ7</accession>
<dbReference type="GO" id="GO:0046872">
    <property type="term" value="F:metal ion binding"/>
    <property type="evidence" value="ECO:0007669"/>
    <property type="project" value="UniProtKB-KW"/>
</dbReference>
<keyword evidence="4" id="KW-0539">Nucleus</keyword>
<sequence length="71" mass="7930">MSKDEMLSVVSFGFSNKRLNPGMVGQYGNGLKSGAMRIGKDFILFTKKEGLMTCLLLSRTFHEENNLKEAL</sequence>
<dbReference type="OrthoDB" id="1885370at2759"/>
<proteinExistence type="predicted"/>
<name>A0A183DGJ7_9BILA</name>
<dbReference type="GO" id="GO:0005634">
    <property type="term" value="C:nucleus"/>
    <property type="evidence" value="ECO:0007669"/>
    <property type="project" value="UniProtKB-SubCell"/>
</dbReference>
<keyword evidence="6" id="KW-1185">Reference proteome</keyword>
<evidence type="ECO:0000256" key="3">
    <source>
        <dbReference type="ARBA" id="ARBA00023054"/>
    </source>
</evidence>
<keyword evidence="2" id="KW-0479">Metal-binding</keyword>
<keyword evidence="3" id="KW-0175">Coiled coil</keyword>
<dbReference type="Proteomes" id="UP000271098">
    <property type="component" value="Unassembled WGS sequence"/>
</dbReference>
<reference evidence="7" key="1">
    <citation type="submission" date="2016-06" db="UniProtKB">
        <authorList>
            <consortium name="WormBaseParasite"/>
        </authorList>
    </citation>
    <scope>IDENTIFICATION</scope>
</reference>
<dbReference type="Pfam" id="PF13589">
    <property type="entry name" value="HATPase_c_3"/>
    <property type="match status" value="1"/>
</dbReference>
<protein>
    <submittedName>
        <fullName evidence="7">Type II toxin-antitoxin system RelE/ParE family toxin</fullName>
    </submittedName>
</protein>
<gene>
    <name evidence="5" type="ORF">GPUH_LOCUS7837</name>
</gene>
<evidence type="ECO:0000256" key="4">
    <source>
        <dbReference type="ARBA" id="ARBA00023242"/>
    </source>
</evidence>
<evidence type="ECO:0000313" key="5">
    <source>
        <dbReference type="EMBL" id="VDK59847.1"/>
    </source>
</evidence>
<evidence type="ECO:0000313" key="6">
    <source>
        <dbReference type="Proteomes" id="UP000271098"/>
    </source>
</evidence>
<dbReference type="PANTHER" id="PTHR23337:SF3">
    <property type="entry name" value="MORC FAMILY CW-TYPE ZINC FINGER 2"/>
    <property type="match status" value="1"/>
</dbReference>
<evidence type="ECO:0000256" key="1">
    <source>
        <dbReference type="ARBA" id="ARBA00004123"/>
    </source>
</evidence>
<comment type="subcellular location">
    <subcellularLocation>
        <location evidence="1">Nucleus</location>
    </subcellularLocation>
</comment>
<organism evidence="7">
    <name type="scientific">Gongylonema pulchrum</name>
    <dbReference type="NCBI Taxonomy" id="637853"/>
    <lineage>
        <taxon>Eukaryota</taxon>
        <taxon>Metazoa</taxon>
        <taxon>Ecdysozoa</taxon>
        <taxon>Nematoda</taxon>
        <taxon>Chromadorea</taxon>
        <taxon>Rhabditida</taxon>
        <taxon>Spirurina</taxon>
        <taxon>Spiruromorpha</taxon>
        <taxon>Spiruroidea</taxon>
        <taxon>Gongylonematidae</taxon>
        <taxon>Gongylonema</taxon>
    </lineage>
</organism>